<evidence type="ECO:0000256" key="1">
    <source>
        <dbReference type="SAM" id="Phobius"/>
    </source>
</evidence>
<accession>F8A5U0</accession>
<dbReference type="HOGENOM" id="CLU_1728069_0_0_11"/>
<sequence precursor="true">MAGRGRALVVTVALVWATVLAQGRAVAETCVPVGWRTALELHLSTAAQVTGCVDERGGGSTGARAAVLIAVAVLPLLGVPFLLAPAVPAVARAVSPLVAAVRGLLARLVVGTGAAWTPRVGTRVPATFRASSARGAGHASAWSYRGPPRLV</sequence>
<organism evidence="2 3">
    <name type="scientific">Cellulomonas gilvus (strain ATCC 13127 / NRRL B-14078)</name>
    <name type="common">Cellvibrio gilvus</name>
    <dbReference type="NCBI Taxonomy" id="593907"/>
    <lineage>
        <taxon>Bacteria</taxon>
        <taxon>Bacillati</taxon>
        <taxon>Actinomycetota</taxon>
        <taxon>Actinomycetes</taxon>
        <taxon>Micrococcales</taxon>
        <taxon>Cellulomonadaceae</taxon>
        <taxon>Cellulomonas</taxon>
    </lineage>
</organism>
<dbReference type="RefSeq" id="WP_013884897.1">
    <property type="nucleotide sequence ID" value="NC_015671.1"/>
</dbReference>
<dbReference type="EMBL" id="CP002665">
    <property type="protein sequence ID" value="AEI13380.1"/>
    <property type="molecule type" value="Genomic_DNA"/>
</dbReference>
<reference evidence="3" key="1">
    <citation type="submission" date="2011-04" db="EMBL/GenBank/DDBJ databases">
        <title>Complete sequence of Cellvibrio gilvus ATCC 13127.</title>
        <authorList>
            <person name="Lucas S."/>
            <person name="Han J."/>
            <person name="Lapidus A."/>
            <person name="Cheng J.-F."/>
            <person name="Goodwin L."/>
            <person name="Pitluck S."/>
            <person name="Peters L."/>
            <person name="Munk A."/>
            <person name="Detter J.C."/>
            <person name="Han C."/>
            <person name="Tapia R."/>
            <person name="Land M."/>
            <person name="Hauser L."/>
            <person name="Kyrpides N."/>
            <person name="Ivanova N."/>
            <person name="Ovchinnikova G."/>
            <person name="Pagani I."/>
            <person name="Mead D."/>
            <person name="Brumm P."/>
            <person name="Woyke T."/>
        </authorList>
    </citation>
    <scope>NUCLEOTIDE SEQUENCE [LARGE SCALE GENOMIC DNA]</scope>
    <source>
        <strain evidence="3">ATCC 13127 / NRRL B-14078</strain>
    </source>
</reference>
<keyword evidence="1" id="KW-1133">Transmembrane helix</keyword>
<protein>
    <submittedName>
        <fullName evidence="2">Uncharacterized protein</fullName>
    </submittedName>
</protein>
<evidence type="ECO:0000313" key="2">
    <source>
        <dbReference type="EMBL" id="AEI13380.1"/>
    </source>
</evidence>
<keyword evidence="1" id="KW-0812">Transmembrane</keyword>
<gene>
    <name evidence="2" type="ordered locus">Celgi_2887</name>
</gene>
<name>F8A5U0_CELGA</name>
<evidence type="ECO:0000313" key="3">
    <source>
        <dbReference type="Proteomes" id="UP000000485"/>
    </source>
</evidence>
<feature type="transmembrane region" description="Helical" evidence="1">
    <location>
        <begin position="65"/>
        <end position="87"/>
    </location>
</feature>
<dbReference type="AlphaFoldDB" id="F8A5U0"/>
<dbReference type="KEGG" id="cga:Celgi_2887"/>
<dbReference type="STRING" id="593907.Celgi_2887"/>
<keyword evidence="1" id="KW-0472">Membrane</keyword>
<proteinExistence type="predicted"/>
<dbReference type="Proteomes" id="UP000000485">
    <property type="component" value="Chromosome"/>
</dbReference>
<keyword evidence="3" id="KW-1185">Reference proteome</keyword>